<proteinExistence type="predicted"/>
<sequence length="161" mass="16792">MLNRHGTHRRRDSRAGLVGWVLLLATTVTVLAMLPPVVVDRALSALPAVLGLGSTTSTDAGEGLPVPSIEGIVVPPPPPSPLNSVLAPRVISPIAIEWTPRGIEAPGSALDESLVAHRPAARWPARNAMPNLDPLIPQVSEFDPSAPGAPGWRVLTRASSA</sequence>
<protein>
    <submittedName>
        <fullName evidence="1">Uncharacterized protein</fullName>
    </submittedName>
</protein>
<evidence type="ECO:0000313" key="1">
    <source>
        <dbReference type="EMBL" id="SVD91988.1"/>
    </source>
</evidence>
<accession>A0A382ZBB6</accession>
<name>A0A382ZBB6_9ZZZZ</name>
<reference evidence="1" key="1">
    <citation type="submission" date="2018-05" db="EMBL/GenBank/DDBJ databases">
        <authorList>
            <person name="Lanie J.A."/>
            <person name="Ng W.-L."/>
            <person name="Kazmierczak K.M."/>
            <person name="Andrzejewski T.M."/>
            <person name="Davidsen T.M."/>
            <person name="Wayne K.J."/>
            <person name="Tettelin H."/>
            <person name="Glass J.I."/>
            <person name="Rusch D."/>
            <person name="Podicherti R."/>
            <person name="Tsui H.-C.T."/>
            <person name="Winkler M.E."/>
        </authorList>
    </citation>
    <scope>NUCLEOTIDE SEQUENCE</scope>
</reference>
<gene>
    <name evidence="1" type="ORF">METZ01_LOCUS444842</name>
</gene>
<dbReference type="AlphaFoldDB" id="A0A382ZBB6"/>
<organism evidence="1">
    <name type="scientific">marine metagenome</name>
    <dbReference type="NCBI Taxonomy" id="408172"/>
    <lineage>
        <taxon>unclassified sequences</taxon>
        <taxon>metagenomes</taxon>
        <taxon>ecological metagenomes</taxon>
    </lineage>
</organism>
<feature type="non-terminal residue" evidence="1">
    <location>
        <position position="161"/>
    </location>
</feature>
<dbReference type="EMBL" id="UINC01182008">
    <property type="protein sequence ID" value="SVD91988.1"/>
    <property type="molecule type" value="Genomic_DNA"/>
</dbReference>